<dbReference type="InterPro" id="IPR009081">
    <property type="entry name" value="PP-bd_ACP"/>
</dbReference>
<keyword evidence="4" id="KW-0521">NADP</keyword>
<dbReference type="Proteomes" id="UP000799537">
    <property type="component" value="Unassembled WGS sequence"/>
</dbReference>
<dbReference type="EMBL" id="ML993580">
    <property type="protein sequence ID" value="KAF2172596.1"/>
    <property type="molecule type" value="Genomic_DNA"/>
</dbReference>
<dbReference type="Pfam" id="PF00550">
    <property type="entry name" value="PP-binding"/>
    <property type="match status" value="1"/>
</dbReference>
<dbReference type="GO" id="GO:0031177">
    <property type="term" value="F:phosphopantetheine binding"/>
    <property type="evidence" value="ECO:0007669"/>
    <property type="project" value="InterPro"/>
</dbReference>
<dbReference type="InterPro" id="IPR049900">
    <property type="entry name" value="PKS_mFAS_DH"/>
</dbReference>
<dbReference type="SUPFAM" id="SSF55048">
    <property type="entry name" value="Probable ACP-binding domain of malonyl-CoA ACP transacylase"/>
    <property type="match status" value="1"/>
</dbReference>
<evidence type="ECO:0000256" key="2">
    <source>
        <dbReference type="ARBA" id="ARBA00022553"/>
    </source>
</evidence>
<protein>
    <submittedName>
        <fullName evidence="13">Uncharacterized protein</fullName>
    </submittedName>
</protein>
<dbReference type="Pfam" id="PF08242">
    <property type="entry name" value="Methyltransf_12"/>
    <property type="match status" value="1"/>
</dbReference>
<feature type="active site" description="Proton donor; for dehydratase activity" evidence="8">
    <location>
        <position position="1165"/>
    </location>
</feature>
<dbReference type="InterPro" id="IPR032821">
    <property type="entry name" value="PKS_assoc"/>
</dbReference>
<feature type="domain" description="PKS/mFAS DH" evidence="12">
    <location>
        <begin position="951"/>
        <end position="1251"/>
    </location>
</feature>
<dbReference type="Pfam" id="PF08240">
    <property type="entry name" value="ADH_N"/>
    <property type="match status" value="1"/>
</dbReference>
<dbReference type="InterPro" id="IPR049551">
    <property type="entry name" value="PKS_DH_C"/>
</dbReference>
<dbReference type="OrthoDB" id="329835at2759"/>
<dbReference type="SMART" id="SM00827">
    <property type="entry name" value="PKS_AT"/>
    <property type="match status" value="1"/>
</dbReference>
<dbReference type="Gene3D" id="3.40.47.10">
    <property type="match status" value="1"/>
</dbReference>
<dbReference type="RefSeq" id="XP_033673485.1">
    <property type="nucleotide sequence ID" value="XM_033810409.1"/>
</dbReference>
<evidence type="ECO:0000256" key="6">
    <source>
        <dbReference type="ARBA" id="ARBA00023268"/>
    </source>
</evidence>
<dbReference type="PROSITE" id="PS52004">
    <property type="entry name" value="KS3_2"/>
    <property type="match status" value="1"/>
</dbReference>
<dbReference type="FunFam" id="3.40.366.10:FF:000002">
    <property type="entry name" value="Probable polyketide synthase 2"/>
    <property type="match status" value="1"/>
</dbReference>
<feature type="domain" description="Carrier" evidence="10">
    <location>
        <begin position="2474"/>
        <end position="2551"/>
    </location>
</feature>
<dbReference type="GO" id="GO:0016491">
    <property type="term" value="F:oxidoreductase activity"/>
    <property type="evidence" value="ECO:0007669"/>
    <property type="project" value="UniProtKB-KW"/>
</dbReference>
<dbReference type="InterPro" id="IPR013217">
    <property type="entry name" value="Methyltransf_12"/>
</dbReference>
<keyword evidence="2" id="KW-0597">Phosphoprotein</keyword>
<dbReference type="InterPro" id="IPR050091">
    <property type="entry name" value="PKS_NRPS_Biosynth_Enz"/>
</dbReference>
<evidence type="ECO:0000256" key="7">
    <source>
        <dbReference type="ARBA" id="ARBA00023315"/>
    </source>
</evidence>
<dbReference type="InterPro" id="IPR001227">
    <property type="entry name" value="Ac_transferase_dom_sf"/>
</dbReference>
<dbReference type="GO" id="GO:0006633">
    <property type="term" value="P:fatty acid biosynthetic process"/>
    <property type="evidence" value="ECO:0007669"/>
    <property type="project" value="TreeGrafter"/>
</dbReference>
<dbReference type="FunFam" id="3.40.50.720:FF:000209">
    <property type="entry name" value="Polyketide synthase Pks12"/>
    <property type="match status" value="1"/>
</dbReference>
<dbReference type="SMART" id="SM00822">
    <property type="entry name" value="PKS_KR"/>
    <property type="match status" value="1"/>
</dbReference>
<sequence length="2559" mass="276042">MGSIEEPRPGTEPIAIIGLGCKFAGDAKDPQGFWKLLSEGRSAWSKIPSDRFNTTSVYHKNPEKSGTVSPPLSKDVTHNVAGAHFISEDLAHFDAAFFNLSAETAAALDPQFRLQLESVYEAIENAGLSLAQLEGSPTSVYAGITVQDYKDNLVRDGDNLPRNYAIGTGSAFAANRVSHFFDLRGASMTIDTGCSTTLVALHQAVHSLRSRESDMAIVGGSNLISCLNIADFNSFLGQDGRSYAFDQRANGYGRGDGVATIIVKRLADALIDRDPIRAVVRETALNQDGKTESITSPSQAAQTAMMQECYRRAKLDPRDTQYFEAHGTGTPTGDFIEAGAMASMFKHGRLPNQPLLIGSAKTNIGHAETTSGLAGIIKVILAMENNIIPPSVNFQELNRKIPFEEWRLKLVTESIKWPVQAGQAKRASINNFGYGGSNAHVIIESTENWKLDDFGPTPVAQKTDNAVGLLMLSAKSEKACKSMVSNLREYLETYRGNRDPQELLESIVYTLGQRRSLFPWIAAQPISLTSGLEDVTKALENPMQFKPSRTSRKQRLAFAFTGQGAQWHAMGRELISGYPSFRATLQAAEKHLQSMGADWSLFEELDRDEKSTRVNDTSMSIPICVALQIAVVELLRSWGISPVAVVSHSSGEVAAAYTVGALDLRSAMAVAYHRAVLTANHNAKSSLKGGMIAVGVGADETEEYLSKLTCGGKAVAACINSPSSVTVAGDVAAVEEVEQMMKADNVFARRLRVNAAYHSHHMDPIAEPYGEALTKEELTGPNQGELDSIAYSSPVTGDRIQDAEQLTDPEHWVASMVQPVQFVDAFTDMVLGDFDASGSSIDSVVEIGPHTALGSAMKDILGLPLFNGLQLPYSGSLVRKTDARQSMQALAGTLLCQGHGIKIEAINFPEGVPANVSVVTDLPSYPWVHETRHWQENRLNRAFRERSQPTHELLGQVAVWSNPTSPMWRNILKLNDNAWLRDHIVESSIVYPGAAFMCLAMEAVQQMSAQQGDQAPILGFHLREVDLQAALIVPDNVDGVELQTILSPADDKTIAYKDWKKFEIVSVSADGDWKQHAQGMISAEYSSVLVNSSKKLTGYTRKYDVEEFYATLRRVGIKHGPAFQNLNSIEHSKEQSKSVSSISMPDTDPTNSLPTDCIIQPVLLDTIVQAAYTALPRAGGQMDSAMVPRSVQSLWVSNLKPSANLEALSSVSHADSQTFRTNISVTDRVGGGLAVKLDNLTFQSLGQGSAPAVAQPWEAEVCSKLEWVPDVTMTSPVALEKMRREMAHAPDPTELDMVEELRRVCVYYAQDALGLVPKSYCPGLEGYFQKYYTWLQDQIKLADAGVLGSDSATWTKDSPEERKKHIENVRTASVNGEMVVQLGPHLAPMLRGELAPLELMMEESLLTKYYRNVLKWHRSFEDAASLLKDVVQQNPQSRILEIGGGTGGGTHYMLDVIGNAETGGPLASAYHFTDISSGFFEAARKEFAAWDDIMQYSKVDIEQDPVAQGLEYGSYDVIVACQVLHATESMRKTMANVRKLLKPGGKLLLVETTNDQLDVQFVFGLVPGWWLSEEAERQTSPNLTPALWDQVLKETGFSGNDVEIPDCEDEAYATSAIMSTATSPAETKLPPADDCVIVTSSRNPAPEKWLQSLRSTLGQEASYNGVATLETAAKHVYANKICIFVGDAGEEAVLHGLDDEGLAGIKAMATSCQGLLWVTRGGVLNCEKPEHSLAAGFLRSLRNEYVGRKLLTLDLDPAAPVWSDGSLSTIIQILKAKFGQVLSSSATEVDLSDFEYAERAGSVLVPRMFKDISRNKALSPDPVSETVFESGPLRQETRPLSLQVGNPGMLDTIAFGDDERACCTAETIAKDVVKVSPKAYGVNFRDVMVAMGALEERVMGLECAGTITDLGSEAAEQGLKVGDSVMCLLDGPFASDAYVQCPKVVPMPSDLSFEAAASIPLVFATAYYSILDTARLRAGQSILIHAAAGGVGQAAIILAQHIGATIYATVGSVEKKKLLTEKFGIPADRIFNSRNKSFVPDVLAATNNRGVDVVLNSLAGPLLQASFDIVAPFGHFVEIGKSDLERNSSLAMSNFARHVSFSSVDVLAMVRQRQDEVHRVLKEVAALTAAKVVKPVAPVTVYPIAEAAKAFRLLQTGKHTGKVVLSVDSDAQVPIIPQRTSTRLSPKASYLLVGGVGGIGQSLARWMIQHGAKNLILLSRSAGKAGSIASIEEQAQQAGCRVKGISCDVSKIADLNAALQACKDEGFPPVRGIVQGAMVLKDAILEQMTLQDYNTAIQPKVAGTWNLHAAFPKTQDLDFFVLLSSIVGILGNASQANYSAAGSYQDAIATWRTKQGLPCVSIDLATVKSVGYVDQNAGVRARMAKLGHAWLDEDTVHEVLASAILNPAQAQIVAGINQGPGSHWDSDGSSQLGRDARFAALRYRQPRKQGGAASSGDGGDSVAARLAEASSAGEAETIVLEALTQKLADIFMIAPDDIDTTKMPADYGVDSLVAVELRTMLTHKVGSELSSIAIMQSGSIGALAKEAAGKSRHVPPAAK</sequence>
<evidence type="ECO:0000256" key="4">
    <source>
        <dbReference type="ARBA" id="ARBA00022857"/>
    </source>
</evidence>
<evidence type="ECO:0000259" key="12">
    <source>
        <dbReference type="PROSITE" id="PS52019"/>
    </source>
</evidence>
<evidence type="ECO:0000256" key="1">
    <source>
        <dbReference type="ARBA" id="ARBA00022450"/>
    </source>
</evidence>
<evidence type="ECO:0000313" key="14">
    <source>
        <dbReference type="Proteomes" id="UP000799537"/>
    </source>
</evidence>
<feature type="active site" description="Proton acceptor; for dehydratase activity" evidence="8">
    <location>
        <position position="983"/>
    </location>
</feature>
<dbReference type="InterPro" id="IPR014031">
    <property type="entry name" value="Ketoacyl_synth_C"/>
</dbReference>
<dbReference type="InterPro" id="IPR014030">
    <property type="entry name" value="Ketoacyl_synth_N"/>
</dbReference>
<dbReference type="InterPro" id="IPR036291">
    <property type="entry name" value="NAD(P)-bd_dom_sf"/>
</dbReference>
<dbReference type="SMART" id="SM00829">
    <property type="entry name" value="PKS_ER"/>
    <property type="match status" value="1"/>
</dbReference>
<dbReference type="Pfam" id="PF21089">
    <property type="entry name" value="PKS_DH_N"/>
    <property type="match status" value="1"/>
</dbReference>
<dbReference type="GO" id="GO:1901336">
    <property type="term" value="P:lactone biosynthetic process"/>
    <property type="evidence" value="ECO:0007669"/>
    <property type="project" value="UniProtKB-ARBA"/>
</dbReference>
<dbReference type="Gene3D" id="3.40.366.10">
    <property type="entry name" value="Malonyl-Coenzyme A Acyl Carrier Protein, domain 2"/>
    <property type="match status" value="1"/>
</dbReference>
<dbReference type="Pfam" id="PF14765">
    <property type="entry name" value="PS-DH"/>
    <property type="match status" value="1"/>
</dbReference>
<evidence type="ECO:0000313" key="13">
    <source>
        <dbReference type="EMBL" id="KAF2172596.1"/>
    </source>
</evidence>
<dbReference type="PROSITE" id="PS52019">
    <property type="entry name" value="PKS_MFAS_DH"/>
    <property type="match status" value="1"/>
</dbReference>
<keyword evidence="6" id="KW-0511">Multifunctional enzyme</keyword>
<dbReference type="GeneID" id="54563681"/>
<dbReference type="InterPro" id="IPR020806">
    <property type="entry name" value="PKS_PP-bd"/>
</dbReference>
<dbReference type="SUPFAM" id="SSF53335">
    <property type="entry name" value="S-adenosyl-L-methionine-dependent methyltransferases"/>
    <property type="match status" value="1"/>
</dbReference>
<evidence type="ECO:0000256" key="5">
    <source>
        <dbReference type="ARBA" id="ARBA00023002"/>
    </source>
</evidence>
<dbReference type="PANTHER" id="PTHR43775">
    <property type="entry name" value="FATTY ACID SYNTHASE"/>
    <property type="match status" value="1"/>
</dbReference>
<dbReference type="Gene3D" id="3.40.50.720">
    <property type="entry name" value="NAD(P)-binding Rossmann-like Domain"/>
    <property type="match status" value="2"/>
</dbReference>
<dbReference type="InterPro" id="IPR042104">
    <property type="entry name" value="PKS_dehydratase_sf"/>
</dbReference>
<feature type="region of interest" description="Disordered" evidence="9">
    <location>
        <begin position="1126"/>
        <end position="1150"/>
    </location>
</feature>
<dbReference type="InterPro" id="IPR020841">
    <property type="entry name" value="PKS_Beta-ketoAc_synthase_dom"/>
</dbReference>
<proteinExistence type="predicted"/>
<dbReference type="Pfam" id="PF08659">
    <property type="entry name" value="KR"/>
    <property type="match status" value="1"/>
</dbReference>
<dbReference type="SUPFAM" id="SSF53901">
    <property type="entry name" value="Thiolase-like"/>
    <property type="match status" value="1"/>
</dbReference>
<dbReference type="Gene3D" id="3.10.129.110">
    <property type="entry name" value="Polyketide synthase dehydratase"/>
    <property type="match status" value="1"/>
</dbReference>
<dbReference type="SMART" id="SM00826">
    <property type="entry name" value="PKS_DH"/>
    <property type="match status" value="1"/>
</dbReference>
<dbReference type="Pfam" id="PF13602">
    <property type="entry name" value="ADH_zinc_N_2"/>
    <property type="match status" value="1"/>
</dbReference>
<gene>
    <name evidence="13" type="ORF">M409DRAFT_35505</name>
</gene>
<dbReference type="InterPro" id="IPR049552">
    <property type="entry name" value="PKS_DH_N"/>
</dbReference>
<dbReference type="Pfam" id="PF23114">
    <property type="entry name" value="NAD-bd_HRPKS_sdrA"/>
    <property type="match status" value="1"/>
</dbReference>
<evidence type="ECO:0000256" key="3">
    <source>
        <dbReference type="ARBA" id="ARBA00022679"/>
    </source>
</evidence>
<dbReference type="GO" id="GO:0004312">
    <property type="term" value="F:fatty acid synthase activity"/>
    <property type="evidence" value="ECO:0007669"/>
    <property type="project" value="TreeGrafter"/>
</dbReference>
<evidence type="ECO:0000256" key="8">
    <source>
        <dbReference type="PROSITE-ProRule" id="PRU01363"/>
    </source>
</evidence>
<dbReference type="GO" id="GO:0030639">
    <property type="term" value="P:polyketide biosynthetic process"/>
    <property type="evidence" value="ECO:0007669"/>
    <property type="project" value="UniProtKB-ARBA"/>
</dbReference>
<keyword evidence="1" id="KW-0596">Phosphopantetheine</keyword>
<name>A0A6A6D4M5_ZASCE</name>
<dbReference type="InterPro" id="IPR016039">
    <property type="entry name" value="Thiolase-like"/>
</dbReference>
<dbReference type="InterPro" id="IPR014043">
    <property type="entry name" value="Acyl_transferase_dom"/>
</dbReference>
<dbReference type="InterPro" id="IPR057326">
    <property type="entry name" value="KR_dom"/>
</dbReference>
<keyword evidence="3" id="KW-0808">Transferase</keyword>
<dbReference type="InterPro" id="IPR006162">
    <property type="entry name" value="Ppantetheine_attach_site"/>
</dbReference>
<evidence type="ECO:0000259" key="10">
    <source>
        <dbReference type="PROSITE" id="PS50075"/>
    </source>
</evidence>
<dbReference type="PROSITE" id="PS00012">
    <property type="entry name" value="PHOSPHOPANTETHEINE"/>
    <property type="match status" value="1"/>
</dbReference>
<dbReference type="SUPFAM" id="SSF47336">
    <property type="entry name" value="ACP-like"/>
    <property type="match status" value="1"/>
</dbReference>
<dbReference type="InterPro" id="IPR013154">
    <property type="entry name" value="ADH-like_N"/>
</dbReference>
<dbReference type="Gene3D" id="3.40.50.150">
    <property type="entry name" value="Vaccinia Virus protein VP39"/>
    <property type="match status" value="1"/>
</dbReference>
<dbReference type="PANTHER" id="PTHR43775:SF29">
    <property type="entry name" value="ASPERFURANONE POLYKETIDE SYNTHASE AFOG-RELATED"/>
    <property type="match status" value="1"/>
</dbReference>
<dbReference type="InterPro" id="IPR011032">
    <property type="entry name" value="GroES-like_sf"/>
</dbReference>
<dbReference type="InterPro" id="IPR036736">
    <property type="entry name" value="ACP-like_sf"/>
</dbReference>
<dbReference type="Gene3D" id="3.30.70.3290">
    <property type="match status" value="1"/>
</dbReference>
<dbReference type="InterPro" id="IPR056501">
    <property type="entry name" value="NAD-bd_HRPKS_sdrA"/>
</dbReference>
<dbReference type="SMART" id="SM00825">
    <property type="entry name" value="PKS_KS"/>
    <property type="match status" value="1"/>
</dbReference>
<organism evidence="13 14">
    <name type="scientific">Zasmidium cellare ATCC 36951</name>
    <dbReference type="NCBI Taxonomy" id="1080233"/>
    <lineage>
        <taxon>Eukaryota</taxon>
        <taxon>Fungi</taxon>
        <taxon>Dikarya</taxon>
        <taxon>Ascomycota</taxon>
        <taxon>Pezizomycotina</taxon>
        <taxon>Dothideomycetes</taxon>
        <taxon>Dothideomycetidae</taxon>
        <taxon>Mycosphaerellales</taxon>
        <taxon>Mycosphaerellaceae</taxon>
        <taxon>Zasmidium</taxon>
    </lineage>
</organism>
<feature type="domain" description="Ketosynthase family 3 (KS3)" evidence="11">
    <location>
        <begin position="11"/>
        <end position="445"/>
    </location>
</feature>
<dbReference type="SUPFAM" id="SSF52151">
    <property type="entry name" value="FabD/lysophospholipase-like"/>
    <property type="match status" value="1"/>
</dbReference>
<feature type="region of interest" description="N-terminal hotdog fold" evidence="8">
    <location>
        <begin position="951"/>
        <end position="1088"/>
    </location>
</feature>
<dbReference type="InterPro" id="IPR029063">
    <property type="entry name" value="SAM-dependent_MTases_sf"/>
</dbReference>
<keyword evidence="5" id="KW-0560">Oxidoreductase</keyword>
<evidence type="ECO:0000256" key="9">
    <source>
        <dbReference type="SAM" id="MobiDB-lite"/>
    </source>
</evidence>
<dbReference type="Pfam" id="PF16197">
    <property type="entry name" value="KAsynt_C_assoc"/>
    <property type="match status" value="1"/>
</dbReference>
<dbReference type="Pfam" id="PF00698">
    <property type="entry name" value="Acyl_transf_1"/>
    <property type="match status" value="1"/>
</dbReference>
<dbReference type="SMART" id="SM00823">
    <property type="entry name" value="PKS_PP"/>
    <property type="match status" value="1"/>
</dbReference>
<accession>A0A6A6D4M5</accession>
<dbReference type="Pfam" id="PF00109">
    <property type="entry name" value="ketoacyl-synt"/>
    <property type="match status" value="1"/>
</dbReference>
<dbReference type="InterPro" id="IPR016035">
    <property type="entry name" value="Acyl_Trfase/lysoPLipase"/>
</dbReference>
<feature type="region of interest" description="C-terminal hotdog fold" evidence="8">
    <location>
        <begin position="1100"/>
        <end position="1251"/>
    </location>
</feature>
<dbReference type="Gene3D" id="3.90.180.10">
    <property type="entry name" value="Medium-chain alcohol dehydrogenases, catalytic domain"/>
    <property type="match status" value="1"/>
</dbReference>
<dbReference type="InterPro" id="IPR016036">
    <property type="entry name" value="Malonyl_transacylase_ACP-bd"/>
</dbReference>
<dbReference type="InterPro" id="IPR013968">
    <property type="entry name" value="PKS_KR"/>
</dbReference>
<dbReference type="Pfam" id="PF02801">
    <property type="entry name" value="Ketoacyl-synt_C"/>
    <property type="match status" value="1"/>
</dbReference>
<dbReference type="PROSITE" id="PS50075">
    <property type="entry name" value="CARRIER"/>
    <property type="match status" value="1"/>
</dbReference>
<keyword evidence="14" id="KW-1185">Reference proteome</keyword>
<dbReference type="SUPFAM" id="SSF50129">
    <property type="entry name" value="GroES-like"/>
    <property type="match status" value="1"/>
</dbReference>
<dbReference type="InterPro" id="IPR020807">
    <property type="entry name" value="PKS_DH"/>
</dbReference>
<dbReference type="CDD" id="cd00833">
    <property type="entry name" value="PKS"/>
    <property type="match status" value="1"/>
</dbReference>
<keyword evidence="7" id="KW-0012">Acyltransferase</keyword>
<dbReference type="CDD" id="cd05195">
    <property type="entry name" value="enoyl_red"/>
    <property type="match status" value="1"/>
</dbReference>
<evidence type="ECO:0000259" key="11">
    <source>
        <dbReference type="PROSITE" id="PS52004"/>
    </source>
</evidence>
<dbReference type="Gene3D" id="1.10.1200.10">
    <property type="entry name" value="ACP-like"/>
    <property type="match status" value="1"/>
</dbReference>
<reference evidence="13" key="1">
    <citation type="journal article" date="2020" name="Stud. Mycol.">
        <title>101 Dothideomycetes genomes: a test case for predicting lifestyles and emergence of pathogens.</title>
        <authorList>
            <person name="Haridas S."/>
            <person name="Albert R."/>
            <person name="Binder M."/>
            <person name="Bloem J."/>
            <person name="Labutti K."/>
            <person name="Salamov A."/>
            <person name="Andreopoulos B."/>
            <person name="Baker S."/>
            <person name="Barry K."/>
            <person name="Bills G."/>
            <person name="Bluhm B."/>
            <person name="Cannon C."/>
            <person name="Castanera R."/>
            <person name="Culley D."/>
            <person name="Daum C."/>
            <person name="Ezra D."/>
            <person name="Gonzalez J."/>
            <person name="Henrissat B."/>
            <person name="Kuo A."/>
            <person name="Liang C."/>
            <person name="Lipzen A."/>
            <person name="Lutzoni F."/>
            <person name="Magnuson J."/>
            <person name="Mondo S."/>
            <person name="Nolan M."/>
            <person name="Ohm R."/>
            <person name="Pangilinan J."/>
            <person name="Park H.-J."/>
            <person name="Ramirez L."/>
            <person name="Alfaro M."/>
            <person name="Sun H."/>
            <person name="Tritt A."/>
            <person name="Yoshinaga Y."/>
            <person name="Zwiers L.-H."/>
            <person name="Turgeon B."/>
            <person name="Goodwin S."/>
            <person name="Spatafora J."/>
            <person name="Crous P."/>
            <person name="Grigoriev I."/>
        </authorList>
    </citation>
    <scope>NUCLEOTIDE SEQUENCE</scope>
    <source>
        <strain evidence="13">ATCC 36951</strain>
    </source>
</reference>
<dbReference type="SUPFAM" id="SSF51735">
    <property type="entry name" value="NAD(P)-binding Rossmann-fold domains"/>
    <property type="match status" value="2"/>
</dbReference>
<dbReference type="InterPro" id="IPR020843">
    <property type="entry name" value="ER"/>
</dbReference>